<evidence type="ECO:0008006" key="4">
    <source>
        <dbReference type="Google" id="ProtNLM"/>
    </source>
</evidence>
<evidence type="ECO:0000256" key="1">
    <source>
        <dbReference type="SAM" id="MobiDB-lite"/>
    </source>
</evidence>
<dbReference type="InterPro" id="IPR001646">
    <property type="entry name" value="5peptide_repeat"/>
</dbReference>
<reference evidence="2 3" key="1">
    <citation type="submission" date="2019-10" db="EMBL/GenBank/DDBJ databases">
        <title>Cognatihalovulum marinum gen. nov. sp. nov., a new member of the family Rhodobacteraceae isolated from deep seawater of the Northwest Indian Ocean.</title>
        <authorList>
            <person name="Ruan C."/>
            <person name="Wang J."/>
            <person name="Zheng X."/>
            <person name="Song L."/>
            <person name="Zhu Y."/>
            <person name="Huang Y."/>
            <person name="Lu Z."/>
            <person name="Du W."/>
            <person name="Huang L."/>
            <person name="Dai X."/>
        </authorList>
    </citation>
    <scope>NUCLEOTIDE SEQUENCE [LARGE SCALE GENOMIC DNA]</scope>
    <source>
        <strain evidence="2 3">2CG4</strain>
    </source>
</reference>
<dbReference type="AlphaFoldDB" id="A0A6L5Z1F5"/>
<proteinExistence type="predicted"/>
<feature type="region of interest" description="Disordered" evidence="1">
    <location>
        <begin position="113"/>
        <end position="185"/>
    </location>
</feature>
<keyword evidence="3" id="KW-1185">Reference proteome</keyword>
<protein>
    <recommendedName>
        <fullName evidence="4">Pentapeptide repeat protein</fullName>
    </recommendedName>
</protein>
<organism evidence="2 3">
    <name type="scientific">Halovulum marinum</name>
    <dbReference type="NCBI Taxonomy" id="2662447"/>
    <lineage>
        <taxon>Bacteria</taxon>
        <taxon>Pseudomonadati</taxon>
        <taxon>Pseudomonadota</taxon>
        <taxon>Alphaproteobacteria</taxon>
        <taxon>Rhodobacterales</taxon>
        <taxon>Paracoccaceae</taxon>
        <taxon>Halovulum</taxon>
    </lineage>
</organism>
<dbReference type="Proteomes" id="UP000474957">
    <property type="component" value="Unassembled WGS sequence"/>
</dbReference>
<dbReference type="Gene3D" id="2.160.20.80">
    <property type="entry name" value="E3 ubiquitin-protein ligase SopA"/>
    <property type="match status" value="1"/>
</dbReference>
<dbReference type="SUPFAM" id="SSF141571">
    <property type="entry name" value="Pentapeptide repeat-like"/>
    <property type="match status" value="1"/>
</dbReference>
<evidence type="ECO:0000313" key="2">
    <source>
        <dbReference type="EMBL" id="MSU89895.1"/>
    </source>
</evidence>
<evidence type="ECO:0000313" key="3">
    <source>
        <dbReference type="Proteomes" id="UP000474957"/>
    </source>
</evidence>
<comment type="caution">
    <text evidence="2">The sequence shown here is derived from an EMBL/GenBank/DDBJ whole genome shotgun (WGS) entry which is preliminary data.</text>
</comment>
<sequence length="185" mass="19827">MWQRTVRARRFGRLALRGAGRGLGPGRARQHVGRLPVGGLARRTVGRRAGPGLCDIPHFVRRGRTGSRSRVDHRRGRHGVNLRGADLRGVDLRGVVLRGVVLRGVDLRGGDDVAHQPGGLAVLRGAGRGRRQNFGQQRDRDDQRQRPVSGAAQPPGPASIGAPSVESAGQDPLRATDLSWPGPTV</sequence>
<name>A0A6L5Z1F5_9RHOB</name>
<accession>A0A6L5Z1F5</accession>
<dbReference type="Pfam" id="PF00805">
    <property type="entry name" value="Pentapeptide"/>
    <property type="match status" value="1"/>
</dbReference>
<dbReference type="EMBL" id="WIND01000006">
    <property type="protein sequence ID" value="MSU89895.1"/>
    <property type="molecule type" value="Genomic_DNA"/>
</dbReference>
<gene>
    <name evidence="2" type="ORF">GE300_09775</name>
</gene>